<proteinExistence type="predicted"/>
<sequence>MTKTLRTELESRIQTQCSSQLDLLASLPPLVPIVVSSIDLSLQVVSSFNSKPLTPTPSLPNVATTTANNIPSIKIRYVQHSTALGGYKKYIFYYQDSERQRRP</sequence>
<dbReference type="EMBL" id="OZ034816">
    <property type="protein sequence ID" value="CAL1376244.1"/>
    <property type="molecule type" value="Genomic_DNA"/>
</dbReference>
<gene>
    <name evidence="1" type="ORF">LTRI10_LOCUS17988</name>
</gene>
<dbReference type="Proteomes" id="UP001497516">
    <property type="component" value="Chromosome 3"/>
</dbReference>
<keyword evidence="2" id="KW-1185">Reference proteome</keyword>
<evidence type="ECO:0000313" key="2">
    <source>
        <dbReference type="Proteomes" id="UP001497516"/>
    </source>
</evidence>
<accession>A0AAV2DS05</accession>
<evidence type="ECO:0000313" key="1">
    <source>
        <dbReference type="EMBL" id="CAL1376244.1"/>
    </source>
</evidence>
<name>A0AAV2DS05_9ROSI</name>
<reference evidence="1 2" key="1">
    <citation type="submission" date="2024-04" db="EMBL/GenBank/DDBJ databases">
        <authorList>
            <person name="Fracassetti M."/>
        </authorList>
    </citation>
    <scope>NUCLEOTIDE SEQUENCE [LARGE SCALE GENOMIC DNA]</scope>
</reference>
<organism evidence="1 2">
    <name type="scientific">Linum trigynum</name>
    <dbReference type="NCBI Taxonomy" id="586398"/>
    <lineage>
        <taxon>Eukaryota</taxon>
        <taxon>Viridiplantae</taxon>
        <taxon>Streptophyta</taxon>
        <taxon>Embryophyta</taxon>
        <taxon>Tracheophyta</taxon>
        <taxon>Spermatophyta</taxon>
        <taxon>Magnoliopsida</taxon>
        <taxon>eudicotyledons</taxon>
        <taxon>Gunneridae</taxon>
        <taxon>Pentapetalae</taxon>
        <taxon>rosids</taxon>
        <taxon>fabids</taxon>
        <taxon>Malpighiales</taxon>
        <taxon>Linaceae</taxon>
        <taxon>Linum</taxon>
    </lineage>
</organism>
<dbReference type="AlphaFoldDB" id="A0AAV2DS05"/>
<protein>
    <submittedName>
        <fullName evidence="1">Uncharacterized protein</fullName>
    </submittedName>
</protein>